<accession>A0A1M7Q676</accession>
<dbReference type="STRING" id="310782.SAMN05216499_12969"/>
<gene>
    <name evidence="2" type="ORF">SAMN05216499_12969</name>
</gene>
<protein>
    <submittedName>
        <fullName evidence="2">Uncharacterized protein</fullName>
    </submittedName>
</protein>
<dbReference type="EMBL" id="FRBI01000029">
    <property type="protein sequence ID" value="SHN25973.1"/>
    <property type="molecule type" value="Genomic_DNA"/>
</dbReference>
<evidence type="ECO:0000256" key="1">
    <source>
        <dbReference type="SAM" id="MobiDB-lite"/>
    </source>
</evidence>
<name>A0A1M7Q676_9ACTN</name>
<dbReference type="AlphaFoldDB" id="A0A1M7Q676"/>
<evidence type="ECO:0000313" key="2">
    <source>
        <dbReference type="EMBL" id="SHN25973.1"/>
    </source>
</evidence>
<evidence type="ECO:0000313" key="3">
    <source>
        <dbReference type="Proteomes" id="UP000184111"/>
    </source>
</evidence>
<dbReference type="OrthoDB" id="3216692at2"/>
<keyword evidence="3" id="KW-1185">Reference proteome</keyword>
<organism evidence="2 3">
    <name type="scientific">Actinacidiphila paucisporea</name>
    <dbReference type="NCBI Taxonomy" id="310782"/>
    <lineage>
        <taxon>Bacteria</taxon>
        <taxon>Bacillati</taxon>
        <taxon>Actinomycetota</taxon>
        <taxon>Actinomycetes</taxon>
        <taxon>Kitasatosporales</taxon>
        <taxon>Streptomycetaceae</taxon>
        <taxon>Actinacidiphila</taxon>
    </lineage>
</organism>
<proteinExistence type="predicted"/>
<reference evidence="2 3" key="1">
    <citation type="submission" date="2016-11" db="EMBL/GenBank/DDBJ databases">
        <authorList>
            <person name="Jaros S."/>
            <person name="Januszkiewicz K."/>
            <person name="Wedrychowicz H."/>
        </authorList>
    </citation>
    <scope>NUCLEOTIDE SEQUENCE [LARGE SCALE GENOMIC DNA]</scope>
    <source>
        <strain evidence="2 3">CGMCC 4.2025</strain>
    </source>
</reference>
<dbReference type="RefSeq" id="WP_073502246.1">
    <property type="nucleotide sequence ID" value="NZ_FRBI01000029.1"/>
</dbReference>
<feature type="region of interest" description="Disordered" evidence="1">
    <location>
        <begin position="45"/>
        <end position="65"/>
    </location>
</feature>
<sequence>MTTWLDLAANGGGRGDGAYDPYNLPALAGLTWLLSLLQLADRAHPSPGHNRLDAASAARPPVTAQQLREDRILEEAAVTGADPPHLCAVFNITSETGLHYTRFFHPDPTDSDEVSGCNMETS</sequence>
<dbReference type="Proteomes" id="UP000184111">
    <property type="component" value="Unassembled WGS sequence"/>
</dbReference>